<gene>
    <name evidence="1" type="ORF">Py17XNL_001400826</name>
</gene>
<dbReference type="EMBL" id="CP115538">
    <property type="protein sequence ID" value="WBY60508.1"/>
    <property type="molecule type" value="Genomic_DNA"/>
</dbReference>
<protein>
    <submittedName>
        <fullName evidence="1">Fam-a protein</fullName>
    </submittedName>
</protein>
<evidence type="ECO:0000313" key="1">
    <source>
        <dbReference type="EMBL" id="WBY60508.1"/>
    </source>
</evidence>
<accession>A0AAF0B5N2</accession>
<evidence type="ECO:0000313" key="2">
    <source>
        <dbReference type="Proteomes" id="UP001054126"/>
    </source>
</evidence>
<reference evidence="1" key="1">
    <citation type="submission" date="2023-01" db="EMBL/GenBank/DDBJ databases">
        <title>Long-Read Genome Assembly and Gene Model Annotations for the Rodent Malaria Parasite Plasmodium yoelii 17XNL.</title>
        <authorList>
            <person name="Mitchell G.J."/>
            <person name="Sebastian A."/>
            <person name="Albert I."/>
            <person name="Lindner S.E."/>
        </authorList>
    </citation>
    <scope>NUCLEOTIDE SEQUENCE</scope>
    <source>
        <strain evidence="1">17XNL clone 1.1</strain>
    </source>
</reference>
<proteinExistence type="predicted"/>
<dbReference type="Proteomes" id="UP001054126">
    <property type="component" value="Chromosome 14"/>
</dbReference>
<dbReference type="AlphaFoldDB" id="A0AAF0B5N2"/>
<name>A0AAF0B5N2_PLAYO</name>
<sequence>MLVSTQPIQTDVDAEEALAKLGTNIAGFVIKTGDKDKLDVTYINAIYDSGNSTDFANDKKERGLAYTNILSIAQRI</sequence>
<organism evidence="1 2">
    <name type="scientific">Plasmodium yoelii yoelii</name>
    <dbReference type="NCBI Taxonomy" id="73239"/>
    <lineage>
        <taxon>Eukaryota</taxon>
        <taxon>Sar</taxon>
        <taxon>Alveolata</taxon>
        <taxon>Apicomplexa</taxon>
        <taxon>Aconoidasida</taxon>
        <taxon>Haemosporida</taxon>
        <taxon>Plasmodiidae</taxon>
        <taxon>Plasmodium</taxon>
        <taxon>Plasmodium (Vinckeia)</taxon>
    </lineage>
</organism>